<name>A0ACB7YVE7_9ERIC</name>
<gene>
    <name evidence="1" type="ORF">Vadar_014275</name>
</gene>
<organism evidence="1 2">
    <name type="scientific">Vaccinium darrowii</name>
    <dbReference type="NCBI Taxonomy" id="229202"/>
    <lineage>
        <taxon>Eukaryota</taxon>
        <taxon>Viridiplantae</taxon>
        <taxon>Streptophyta</taxon>
        <taxon>Embryophyta</taxon>
        <taxon>Tracheophyta</taxon>
        <taxon>Spermatophyta</taxon>
        <taxon>Magnoliopsida</taxon>
        <taxon>eudicotyledons</taxon>
        <taxon>Gunneridae</taxon>
        <taxon>Pentapetalae</taxon>
        <taxon>asterids</taxon>
        <taxon>Ericales</taxon>
        <taxon>Ericaceae</taxon>
        <taxon>Vaccinioideae</taxon>
        <taxon>Vaccinieae</taxon>
        <taxon>Vaccinium</taxon>
    </lineage>
</organism>
<reference evidence="1 2" key="1">
    <citation type="journal article" date="2021" name="Hortic Res">
        <title>High-quality reference genome and annotation aids understanding of berry development for evergreen blueberry (Vaccinium darrowii).</title>
        <authorList>
            <person name="Yu J."/>
            <person name="Hulse-Kemp A.M."/>
            <person name="Babiker E."/>
            <person name="Staton M."/>
        </authorList>
    </citation>
    <scope>NUCLEOTIDE SEQUENCE [LARGE SCALE GENOMIC DNA]</scope>
    <source>
        <strain evidence="2">cv. NJ 8807/NJ 8810</strain>
        <tissue evidence="1">Young leaf</tissue>
    </source>
</reference>
<protein>
    <submittedName>
        <fullName evidence="1">Uncharacterized protein</fullName>
    </submittedName>
</protein>
<dbReference type="EMBL" id="CM037153">
    <property type="protein sequence ID" value="KAH7857585.1"/>
    <property type="molecule type" value="Genomic_DNA"/>
</dbReference>
<keyword evidence="2" id="KW-1185">Reference proteome</keyword>
<sequence>MRILQSFHEFLGRITERETQGLQNRWQAISHDVSKFCGHYNKIGRLNPSGWNDQMIIDEAKQQFGEIEGPLQTKPVQFYKFKFEHCWKILKDSPKWNDHVLIRNTSKVSKKLSNPQSQAIGSDDQGSPPSFTLSTPCPTLLDEVISLDHGYDEVRAVGKKKTKAKRKNEGKDDESTLYLKNINERLEEATKIEKEKLEVKKSSEKEKWAAKKRRIEQKEMHEERKVMSQSLVGLSPDQEAYWKLQQSLIVSRYKANGFIVNKETCGNDFDFNF</sequence>
<comment type="caution">
    <text evidence="1">The sequence shown here is derived from an EMBL/GenBank/DDBJ whole genome shotgun (WGS) entry which is preliminary data.</text>
</comment>
<evidence type="ECO:0000313" key="1">
    <source>
        <dbReference type="EMBL" id="KAH7857585.1"/>
    </source>
</evidence>
<accession>A0ACB7YVE7</accession>
<dbReference type="Proteomes" id="UP000828048">
    <property type="component" value="Chromosome 3"/>
</dbReference>
<evidence type="ECO:0000313" key="2">
    <source>
        <dbReference type="Proteomes" id="UP000828048"/>
    </source>
</evidence>
<proteinExistence type="predicted"/>